<dbReference type="Proteomes" id="UP001589747">
    <property type="component" value="Unassembled WGS sequence"/>
</dbReference>
<keyword evidence="2" id="KW-1185">Reference proteome</keyword>
<sequence length="52" mass="6070">MNEMMQEAPMVTLSELVGDESVYEMLQRMQSMSKQELEDLMESLEVLALHTY</sequence>
<evidence type="ECO:0000313" key="1">
    <source>
        <dbReference type="EMBL" id="MFB9327357.1"/>
    </source>
</evidence>
<name>A0ABV5KQ51_9BACL</name>
<dbReference type="RefSeq" id="WP_377495559.1">
    <property type="nucleotide sequence ID" value="NZ_JBHMDO010000024.1"/>
</dbReference>
<evidence type="ECO:0000313" key="2">
    <source>
        <dbReference type="Proteomes" id="UP001589747"/>
    </source>
</evidence>
<comment type="caution">
    <text evidence="1">The sequence shown here is derived from an EMBL/GenBank/DDBJ whole genome shotgun (WGS) entry which is preliminary data.</text>
</comment>
<accession>A0ABV5KQ51</accession>
<proteinExistence type="predicted"/>
<reference evidence="1 2" key="1">
    <citation type="submission" date="2024-09" db="EMBL/GenBank/DDBJ databases">
        <authorList>
            <person name="Sun Q."/>
            <person name="Mori K."/>
        </authorList>
    </citation>
    <scope>NUCLEOTIDE SEQUENCE [LARGE SCALE GENOMIC DNA]</scope>
    <source>
        <strain evidence="1 2">TISTR 2452</strain>
    </source>
</reference>
<gene>
    <name evidence="1" type="ORF">ACFFSY_15625</name>
</gene>
<protein>
    <submittedName>
        <fullName evidence="1">Uncharacterized protein</fullName>
    </submittedName>
</protein>
<organism evidence="1 2">
    <name type="scientific">Paenibacillus aurantiacus</name>
    <dbReference type="NCBI Taxonomy" id="1936118"/>
    <lineage>
        <taxon>Bacteria</taxon>
        <taxon>Bacillati</taxon>
        <taxon>Bacillota</taxon>
        <taxon>Bacilli</taxon>
        <taxon>Bacillales</taxon>
        <taxon>Paenibacillaceae</taxon>
        <taxon>Paenibacillus</taxon>
    </lineage>
</organism>
<dbReference type="EMBL" id="JBHMDO010000024">
    <property type="protein sequence ID" value="MFB9327357.1"/>
    <property type="molecule type" value="Genomic_DNA"/>
</dbReference>